<evidence type="ECO:0000313" key="2">
    <source>
        <dbReference type="EMBL" id="VVN77375.1"/>
    </source>
</evidence>
<dbReference type="SUPFAM" id="SSF159501">
    <property type="entry name" value="EreA/ChaN-like"/>
    <property type="match status" value="1"/>
</dbReference>
<accession>A0A5E7AG51</accession>
<evidence type="ECO:0000313" key="3">
    <source>
        <dbReference type="Proteomes" id="UP000325375"/>
    </source>
</evidence>
<proteinExistence type="predicted"/>
<feature type="domain" description="Dermonecrotic toxin N-terminal" evidence="1">
    <location>
        <begin position="29"/>
        <end position="287"/>
    </location>
</feature>
<dbReference type="EMBL" id="CABVHX010000002">
    <property type="protein sequence ID" value="VVN77375.1"/>
    <property type="molecule type" value="Genomic_DNA"/>
</dbReference>
<dbReference type="AlphaFoldDB" id="A0A5E7AG51"/>
<sequence length="1040" mass="114281">MNAPERRLLPNAADKASLKAIATTLVLVCPGLQEAARETASQLLTDKGLSGTDPDRVYFHRFRTAQSSALTFTGWEHQKEKPYESLTLTQLVIHRFRATDQDNADLLALYCGFYSDGPDAESFDQRNEVRLRGSDVLNEFWSIDFSTRYTRQLTTFWQSSADNFRTLARCSFLDLAVQALKQGHLNSNDFQRVVDSVIGTITWPVTLQTLQATHPASSNVRALNLDGHVAIHVLRLVEDSGRQILYLPGEAQAFRVMANEADLHWWVLDQMNSEGKRKIFLSRFPLADRNSMTEKLTDLMNRLVSGWGHSDHRIINHNNVAISGDALTWLCNSTRNAMFAEANLALISNSDLRKKLWMGYLSAGLKVFGPMATVGWPLALPVIGAGIVNMGLNIDLAVNGRTAAERRVGTLGAVLNGIEAVFNVPFLISSGELLEVGPQVEFLEAEEMAGLIELTAANEPFLPPLDKPQVLVTETGAGETASGTSVEATPVSPNLEVLPAPATPQPSALKVPARYQCDAVLENLRAETAPGKFQGIYRLNTEPGYAINLDGNPYYVRYFNASEDSGNWAIVDPERPSQFAFSLPVRFTASGKWERMPALRLKGGGQCVGTCKPHAPSSAPAPEPSPDALLVPPPAPSPRPLRRVLTNYDAYGADVTNLRKWAMNLPDDATGVAAEAGSSGTVDNVYETQFAHRRTLLLNEARSLYAELDWSNLPVRSTVSEVTPSMQIDELIDRIFEQTDGLAVGETLDRITSMRFMIENMPAFARHAKTLYVRGLLNDFAQVDLNKFHTTGQMSADLRIYLTSLGTDPNEAFNMLELVKAAQTNGIRIQSLDCAATYKAKVSLTSIEEQMMHTNLMSLIIGGDNAANGPGKWIALIDAQNTNNFRNLPGISELTGGIGLRIEETFPSEGAGVGIDPGVEIARGPFDNGASTRDSFDYLMADLRLQIEAPPVTWTEQTLDRLLHRNGMYVLDKSHNNYTLIRRNSSGNIVRTPVNQTADGQVYVWSQTLPRITGVLFPDIAALSQRLTEIGMKLQSRLPV</sequence>
<dbReference type="Proteomes" id="UP000325375">
    <property type="component" value="Unassembled WGS sequence"/>
</dbReference>
<evidence type="ECO:0000259" key="1">
    <source>
        <dbReference type="Pfam" id="PF20178"/>
    </source>
</evidence>
<reference evidence="2 3" key="1">
    <citation type="submission" date="2019-09" db="EMBL/GenBank/DDBJ databases">
        <authorList>
            <person name="Chandra G."/>
            <person name="Truman W A."/>
        </authorList>
    </citation>
    <scope>NUCLEOTIDE SEQUENCE [LARGE SCALE GENOMIC DNA]</scope>
    <source>
        <strain evidence="2">PS718</strain>
    </source>
</reference>
<dbReference type="Pfam" id="PF20178">
    <property type="entry name" value="ToxA_N"/>
    <property type="match status" value="1"/>
</dbReference>
<protein>
    <recommendedName>
        <fullName evidence="1">Dermonecrotic toxin N-terminal domain-containing protein</fullName>
    </recommendedName>
</protein>
<gene>
    <name evidence="2" type="ORF">PS718_00833</name>
</gene>
<dbReference type="InterPro" id="IPR046673">
    <property type="entry name" value="ToxA_N"/>
</dbReference>
<organism evidence="2 3">
    <name type="scientific">Pseudomonas fluorescens</name>
    <dbReference type="NCBI Taxonomy" id="294"/>
    <lineage>
        <taxon>Bacteria</taxon>
        <taxon>Pseudomonadati</taxon>
        <taxon>Pseudomonadota</taxon>
        <taxon>Gammaproteobacteria</taxon>
        <taxon>Pseudomonadales</taxon>
        <taxon>Pseudomonadaceae</taxon>
        <taxon>Pseudomonas</taxon>
    </lineage>
</organism>
<dbReference type="CDD" id="cd14729">
    <property type="entry name" value="RtxA-like"/>
    <property type="match status" value="1"/>
</dbReference>
<name>A0A5E7AG51_PSEFL</name>
<dbReference type="RefSeq" id="WP_150601792.1">
    <property type="nucleotide sequence ID" value="NZ_CABVHX010000002.1"/>
</dbReference>
<dbReference type="Gene3D" id="3.40.50.11550">
    <property type="match status" value="1"/>
</dbReference>